<evidence type="ECO:0000256" key="2">
    <source>
        <dbReference type="PROSITE-ProRule" id="PRU00259"/>
    </source>
</evidence>
<protein>
    <recommendedName>
        <fullName evidence="3">EDR1/CTR1/ARMC3-like peptidase-like domain-containing protein</fullName>
    </recommendedName>
</protein>
<dbReference type="GeneID" id="17303914"/>
<dbReference type="KEGG" id="gtt:GUITHDRAFT_162815"/>
<dbReference type="InterPro" id="IPR055164">
    <property type="entry name" value="EDR1/CTR1/ARMC3-like_pept-like"/>
</dbReference>
<dbReference type="OrthoDB" id="7537227at2759"/>
<accession>L1JGL8</accession>
<keyword evidence="6" id="KW-1185">Reference proteome</keyword>
<name>L1JGL8_GUITC</name>
<dbReference type="PROSITE" id="PS50176">
    <property type="entry name" value="ARM_REPEAT"/>
    <property type="match status" value="1"/>
</dbReference>
<evidence type="ECO:0000259" key="3">
    <source>
        <dbReference type="Pfam" id="PF14381"/>
    </source>
</evidence>
<dbReference type="SUPFAM" id="SSF48371">
    <property type="entry name" value="ARM repeat"/>
    <property type="match status" value="2"/>
</dbReference>
<dbReference type="SMART" id="SM00185">
    <property type="entry name" value="ARM"/>
    <property type="match status" value="8"/>
</dbReference>
<dbReference type="PANTHER" id="PTHR46618">
    <property type="entry name" value="ARMADILLO REPEAT-CONTAINING PROTEIN 3"/>
    <property type="match status" value="1"/>
</dbReference>
<dbReference type="STRING" id="905079.L1JGL8"/>
<dbReference type="AlphaFoldDB" id="L1JGL8"/>
<reference evidence="5" key="3">
    <citation type="submission" date="2016-03" db="UniProtKB">
        <authorList>
            <consortium name="EnsemblProtists"/>
        </authorList>
    </citation>
    <scope>IDENTIFICATION</scope>
</reference>
<evidence type="ECO:0000313" key="6">
    <source>
        <dbReference type="Proteomes" id="UP000011087"/>
    </source>
</evidence>
<dbReference type="Pfam" id="PF14381">
    <property type="entry name" value="EDR1_CTR1_ARMC3_pept"/>
    <property type="match status" value="1"/>
</dbReference>
<sequence>MAEDEAKQEGSSRMAQLPLPVTVEQPGTLIMLLQSPEQPVTLSAAKALYQFAKDGGEGNEPEIIMHLRGALGDGGGIPVVIKLLTKEAWCGADFEVQAVCLNILSRCAGEAVADGRLILRKRNGESCQADKNGEEKCRLKTVELGGLKPMVEHLKSEELDVAGKAAYCIACHALDSPVRLGIHILGGVALLLQLMSNKNADDGVVNQAALALSTVLQHVEAKDELYRLKGMKVLIDQGLMSDSVDVQENAARALAYAIEQEGNLKDLRRLEGIDKLIEMLAALPDTDRVPNDKVRQSVSFALSLSAFDSECRTEIRMKEGLRALSNCLASEEARVQEEALMALANCAFDIPCKQTIGALGGMKNGIGLLSNGELSVVANACVALSRLVFDFMSGLDFVEEGGVGQLASVLSNYCKLYDQFVESKQKHVEDLSKEDLDQEAKKAAQDALEKLEIPDLRLGRAILENCKSCAEQGNVREEMRKEENFFGNMFRMIKHEDEIVSGMACQALANAAFDVEGRPMLLEMNAIPEFVKCLTYKDVDTQLSAARAIGNFAMDSYGRQKLFESKAMAPLVAQLEAKDENGKDAIEPRRAAILAIGKCASDRSSAVELCDIGALSKLLSLMDTHWKQLGQAAEDAVERLLQKSQSAKLWLRGEVDFEDRTSDGWFDMGVGRPYTSLTDLQKETINTNREVLLADASQDNRLKQLVEEVKGECASLGLTQIILDKRDIASTDIKKKCVVKIAEILSQRLGGSILYDKYMDFGYSTEIQRCKQLRKSNVVWVGDLKKAGCRHRAFLFKYLCDLVLPYLCRLERTKIERGAHVGHAWNVVKFFGDVDQEGQQKTYTVDLMHNVGSLYENGTDFNPADEWAAKYQRKDVYHFISLG</sequence>
<dbReference type="Pfam" id="PF00514">
    <property type="entry name" value="Arm"/>
    <property type="match status" value="1"/>
</dbReference>
<evidence type="ECO:0000256" key="1">
    <source>
        <dbReference type="ARBA" id="ARBA00022737"/>
    </source>
</evidence>
<evidence type="ECO:0000313" key="4">
    <source>
        <dbReference type="EMBL" id="EKX47240.1"/>
    </source>
</evidence>
<reference evidence="4 6" key="1">
    <citation type="journal article" date="2012" name="Nature">
        <title>Algal genomes reveal evolutionary mosaicism and the fate of nucleomorphs.</title>
        <authorList>
            <consortium name="DOE Joint Genome Institute"/>
            <person name="Curtis B.A."/>
            <person name="Tanifuji G."/>
            <person name="Burki F."/>
            <person name="Gruber A."/>
            <person name="Irimia M."/>
            <person name="Maruyama S."/>
            <person name="Arias M.C."/>
            <person name="Ball S.G."/>
            <person name="Gile G.H."/>
            <person name="Hirakawa Y."/>
            <person name="Hopkins J.F."/>
            <person name="Kuo A."/>
            <person name="Rensing S.A."/>
            <person name="Schmutz J."/>
            <person name="Symeonidi A."/>
            <person name="Elias M."/>
            <person name="Eveleigh R.J."/>
            <person name="Herman E.K."/>
            <person name="Klute M.J."/>
            <person name="Nakayama T."/>
            <person name="Obornik M."/>
            <person name="Reyes-Prieto A."/>
            <person name="Armbrust E.V."/>
            <person name="Aves S.J."/>
            <person name="Beiko R.G."/>
            <person name="Coutinho P."/>
            <person name="Dacks J.B."/>
            <person name="Durnford D.G."/>
            <person name="Fast N.M."/>
            <person name="Green B.R."/>
            <person name="Grisdale C.J."/>
            <person name="Hempel F."/>
            <person name="Henrissat B."/>
            <person name="Hoppner M.P."/>
            <person name="Ishida K."/>
            <person name="Kim E."/>
            <person name="Koreny L."/>
            <person name="Kroth P.G."/>
            <person name="Liu Y."/>
            <person name="Malik S.B."/>
            <person name="Maier U.G."/>
            <person name="McRose D."/>
            <person name="Mock T."/>
            <person name="Neilson J.A."/>
            <person name="Onodera N.T."/>
            <person name="Poole A.M."/>
            <person name="Pritham E.J."/>
            <person name="Richards T.A."/>
            <person name="Rocap G."/>
            <person name="Roy S.W."/>
            <person name="Sarai C."/>
            <person name="Schaack S."/>
            <person name="Shirato S."/>
            <person name="Slamovits C.H."/>
            <person name="Spencer D.F."/>
            <person name="Suzuki S."/>
            <person name="Worden A.Z."/>
            <person name="Zauner S."/>
            <person name="Barry K."/>
            <person name="Bell C."/>
            <person name="Bharti A.K."/>
            <person name="Crow J.A."/>
            <person name="Grimwood J."/>
            <person name="Kramer R."/>
            <person name="Lindquist E."/>
            <person name="Lucas S."/>
            <person name="Salamov A."/>
            <person name="McFadden G.I."/>
            <person name="Lane C.E."/>
            <person name="Keeling P.J."/>
            <person name="Gray M.W."/>
            <person name="Grigoriev I.V."/>
            <person name="Archibald J.M."/>
        </authorList>
    </citation>
    <scope>NUCLEOTIDE SEQUENCE</scope>
    <source>
        <strain evidence="4 6">CCMP2712</strain>
    </source>
</reference>
<dbReference type="Gene3D" id="1.25.10.10">
    <property type="entry name" value="Leucine-rich Repeat Variant"/>
    <property type="match status" value="3"/>
</dbReference>
<dbReference type="HOGENOM" id="CLU_018048_0_0_1"/>
<dbReference type="InterPro" id="IPR016024">
    <property type="entry name" value="ARM-type_fold"/>
</dbReference>
<organism evidence="4">
    <name type="scientific">Guillardia theta (strain CCMP2712)</name>
    <name type="common">Cryptophyte</name>
    <dbReference type="NCBI Taxonomy" id="905079"/>
    <lineage>
        <taxon>Eukaryota</taxon>
        <taxon>Cryptophyceae</taxon>
        <taxon>Pyrenomonadales</taxon>
        <taxon>Geminigeraceae</taxon>
        <taxon>Guillardia</taxon>
    </lineage>
</organism>
<feature type="domain" description="EDR1/CTR1/ARMC3-like peptidase-like" evidence="3">
    <location>
        <begin position="643"/>
        <end position="854"/>
    </location>
</feature>
<gene>
    <name evidence="4" type="ORF">GUITHDRAFT_162815</name>
</gene>
<keyword evidence="1" id="KW-0677">Repeat</keyword>
<dbReference type="OMA" id="HYENRSA"/>
<reference evidence="6" key="2">
    <citation type="submission" date="2012-11" db="EMBL/GenBank/DDBJ databases">
        <authorList>
            <person name="Kuo A."/>
            <person name="Curtis B.A."/>
            <person name="Tanifuji G."/>
            <person name="Burki F."/>
            <person name="Gruber A."/>
            <person name="Irimia M."/>
            <person name="Maruyama S."/>
            <person name="Arias M.C."/>
            <person name="Ball S.G."/>
            <person name="Gile G.H."/>
            <person name="Hirakawa Y."/>
            <person name="Hopkins J.F."/>
            <person name="Rensing S.A."/>
            <person name="Schmutz J."/>
            <person name="Symeonidi A."/>
            <person name="Elias M."/>
            <person name="Eveleigh R.J."/>
            <person name="Herman E.K."/>
            <person name="Klute M.J."/>
            <person name="Nakayama T."/>
            <person name="Obornik M."/>
            <person name="Reyes-Prieto A."/>
            <person name="Armbrust E.V."/>
            <person name="Aves S.J."/>
            <person name="Beiko R.G."/>
            <person name="Coutinho P."/>
            <person name="Dacks J.B."/>
            <person name="Durnford D.G."/>
            <person name="Fast N.M."/>
            <person name="Green B.R."/>
            <person name="Grisdale C."/>
            <person name="Hempe F."/>
            <person name="Henrissat B."/>
            <person name="Hoppner M.P."/>
            <person name="Ishida K.-I."/>
            <person name="Kim E."/>
            <person name="Koreny L."/>
            <person name="Kroth P.G."/>
            <person name="Liu Y."/>
            <person name="Malik S.-B."/>
            <person name="Maier U.G."/>
            <person name="McRose D."/>
            <person name="Mock T."/>
            <person name="Neilson J.A."/>
            <person name="Onodera N.T."/>
            <person name="Poole A.M."/>
            <person name="Pritham E.J."/>
            <person name="Richards T.A."/>
            <person name="Rocap G."/>
            <person name="Roy S.W."/>
            <person name="Sarai C."/>
            <person name="Schaack S."/>
            <person name="Shirato S."/>
            <person name="Slamovits C.H."/>
            <person name="Spencer D.F."/>
            <person name="Suzuki S."/>
            <person name="Worden A.Z."/>
            <person name="Zauner S."/>
            <person name="Barry K."/>
            <person name="Bell C."/>
            <person name="Bharti A.K."/>
            <person name="Crow J.A."/>
            <person name="Grimwood J."/>
            <person name="Kramer R."/>
            <person name="Lindquist E."/>
            <person name="Lucas S."/>
            <person name="Salamov A."/>
            <person name="McFadden G.I."/>
            <person name="Lane C.E."/>
            <person name="Keeling P.J."/>
            <person name="Gray M.W."/>
            <person name="Grigoriev I.V."/>
            <person name="Archibald J.M."/>
        </authorList>
    </citation>
    <scope>NUCLEOTIDE SEQUENCE</scope>
    <source>
        <strain evidence="6">CCMP2712</strain>
    </source>
</reference>
<dbReference type="InterPro" id="IPR000225">
    <property type="entry name" value="Armadillo"/>
</dbReference>
<dbReference type="InterPro" id="IPR052441">
    <property type="entry name" value="Armadillo-Ser/Thr_Kinase"/>
</dbReference>
<proteinExistence type="predicted"/>
<dbReference type="Proteomes" id="UP000011087">
    <property type="component" value="Unassembled WGS sequence"/>
</dbReference>
<dbReference type="eggNOG" id="ENOG502S6NQ">
    <property type="taxonomic scope" value="Eukaryota"/>
</dbReference>
<dbReference type="PaxDb" id="55529-EKX47240"/>
<dbReference type="EMBL" id="JH992991">
    <property type="protein sequence ID" value="EKX47240.1"/>
    <property type="molecule type" value="Genomic_DNA"/>
</dbReference>
<dbReference type="PANTHER" id="PTHR46618:SF1">
    <property type="entry name" value="ARMADILLO REPEAT-CONTAINING PROTEIN 3"/>
    <property type="match status" value="1"/>
</dbReference>
<feature type="repeat" description="ARM" evidence="2">
    <location>
        <begin position="186"/>
        <end position="230"/>
    </location>
</feature>
<dbReference type="EnsemblProtists" id="EKX47240">
    <property type="protein sequence ID" value="EKX47240"/>
    <property type="gene ID" value="GUITHDRAFT_162815"/>
</dbReference>
<dbReference type="InterPro" id="IPR011989">
    <property type="entry name" value="ARM-like"/>
</dbReference>
<dbReference type="RefSeq" id="XP_005834220.1">
    <property type="nucleotide sequence ID" value="XM_005834163.1"/>
</dbReference>
<evidence type="ECO:0000313" key="5">
    <source>
        <dbReference type="EnsemblProtists" id="EKX47240"/>
    </source>
</evidence>